<keyword evidence="3" id="KW-1185">Reference proteome</keyword>
<name>A0A9Q3BHP2_9BASI</name>
<evidence type="ECO:0000256" key="1">
    <source>
        <dbReference type="SAM" id="MobiDB-lite"/>
    </source>
</evidence>
<protein>
    <submittedName>
        <fullName evidence="2">Uncharacterized protein</fullName>
    </submittedName>
</protein>
<comment type="caution">
    <text evidence="2">The sequence shown here is derived from an EMBL/GenBank/DDBJ whole genome shotgun (WGS) entry which is preliminary data.</text>
</comment>
<dbReference type="Proteomes" id="UP000765509">
    <property type="component" value="Unassembled WGS sequence"/>
</dbReference>
<reference evidence="2" key="1">
    <citation type="submission" date="2021-03" db="EMBL/GenBank/DDBJ databases">
        <title>Draft genome sequence of rust myrtle Austropuccinia psidii MF-1, a brazilian biotype.</title>
        <authorList>
            <person name="Quecine M.C."/>
            <person name="Pachon D.M.R."/>
            <person name="Bonatelli M.L."/>
            <person name="Correr F.H."/>
            <person name="Franceschini L.M."/>
            <person name="Leite T.F."/>
            <person name="Margarido G.R.A."/>
            <person name="Almeida C.A."/>
            <person name="Ferrarezi J.A."/>
            <person name="Labate C.A."/>
        </authorList>
    </citation>
    <scope>NUCLEOTIDE SEQUENCE</scope>
    <source>
        <strain evidence="2">MF-1</strain>
    </source>
</reference>
<accession>A0A9Q3BHP2</accession>
<proteinExistence type="predicted"/>
<feature type="region of interest" description="Disordered" evidence="1">
    <location>
        <begin position="28"/>
        <end position="48"/>
    </location>
</feature>
<feature type="compositionally biased region" description="Polar residues" evidence="1">
    <location>
        <begin position="36"/>
        <end position="48"/>
    </location>
</feature>
<dbReference type="EMBL" id="AVOT02001058">
    <property type="protein sequence ID" value="MBW0465499.1"/>
    <property type="molecule type" value="Genomic_DNA"/>
</dbReference>
<dbReference type="AlphaFoldDB" id="A0A9Q3BHP2"/>
<evidence type="ECO:0000313" key="3">
    <source>
        <dbReference type="Proteomes" id="UP000765509"/>
    </source>
</evidence>
<organism evidence="2 3">
    <name type="scientific">Austropuccinia psidii MF-1</name>
    <dbReference type="NCBI Taxonomy" id="1389203"/>
    <lineage>
        <taxon>Eukaryota</taxon>
        <taxon>Fungi</taxon>
        <taxon>Dikarya</taxon>
        <taxon>Basidiomycota</taxon>
        <taxon>Pucciniomycotina</taxon>
        <taxon>Pucciniomycetes</taxon>
        <taxon>Pucciniales</taxon>
        <taxon>Sphaerophragmiaceae</taxon>
        <taxon>Austropuccinia</taxon>
    </lineage>
</organism>
<sequence>MTIGDFSPQDFNHGLWQSPEAPVTFINGFPSRSGKPPTSTQLDSLCGNQGCSSPQIHHPFQRKTSQPSSHAIHGGYQQIIQGLPPPGSAGGGLLFSLQYQSMGNSKRLIIIQSVVKA</sequence>
<gene>
    <name evidence="2" type="ORF">O181_005214</name>
</gene>
<evidence type="ECO:0000313" key="2">
    <source>
        <dbReference type="EMBL" id="MBW0465499.1"/>
    </source>
</evidence>